<reference evidence="1 2" key="1">
    <citation type="journal article" date="2019" name="Int. J. Syst. Evol. Microbiol.">
        <title>Capsulimonas corticalis gen. nov., sp. nov., an aerobic capsulated bacterium, of a novel bacterial order, Capsulimonadales ord. nov., of the class Armatimonadia of the phylum Armatimonadetes.</title>
        <authorList>
            <person name="Li J."/>
            <person name="Kudo C."/>
            <person name="Tonouchi A."/>
        </authorList>
    </citation>
    <scope>NUCLEOTIDE SEQUENCE [LARGE SCALE GENOMIC DNA]</scope>
    <source>
        <strain evidence="1 2">AX-7</strain>
    </source>
</reference>
<gene>
    <name evidence="1" type="ORF">CCAX7_44810</name>
</gene>
<dbReference type="RefSeq" id="WP_119321892.1">
    <property type="nucleotide sequence ID" value="NZ_AP025739.1"/>
</dbReference>
<dbReference type="EMBL" id="AP025739">
    <property type="protein sequence ID" value="BDI32430.1"/>
    <property type="molecule type" value="Genomic_DNA"/>
</dbReference>
<proteinExistence type="predicted"/>
<evidence type="ECO:0000313" key="2">
    <source>
        <dbReference type="Proteomes" id="UP000287394"/>
    </source>
</evidence>
<organism evidence="1 2">
    <name type="scientific">Capsulimonas corticalis</name>
    <dbReference type="NCBI Taxonomy" id="2219043"/>
    <lineage>
        <taxon>Bacteria</taxon>
        <taxon>Bacillati</taxon>
        <taxon>Armatimonadota</taxon>
        <taxon>Armatimonadia</taxon>
        <taxon>Capsulimonadales</taxon>
        <taxon>Capsulimonadaceae</taxon>
        <taxon>Capsulimonas</taxon>
    </lineage>
</organism>
<protein>
    <submittedName>
        <fullName evidence="1">Uncharacterized protein</fullName>
    </submittedName>
</protein>
<dbReference type="OrthoDB" id="324838at2"/>
<dbReference type="AlphaFoldDB" id="A0A402CX11"/>
<keyword evidence="2" id="KW-1185">Reference proteome</keyword>
<name>A0A402CX11_9BACT</name>
<evidence type="ECO:0000313" key="1">
    <source>
        <dbReference type="EMBL" id="BDI32430.1"/>
    </source>
</evidence>
<dbReference type="Proteomes" id="UP000287394">
    <property type="component" value="Chromosome"/>
</dbReference>
<dbReference type="KEGG" id="ccot:CCAX7_44810"/>
<sequence>MHRPSLRFSAPYFFCGLSLLSLAAIAEQADIAAPPKHLAQAEKLVDNLKGAQENVYGGGKRHIDWAPDECAARTVCSSFMTLLLQHTYGWTSDAFQDKMHSTNPEAGDYHDAIVDRRGFKQVRHMSALRPGDILAVKYTDHHVSSDGVEDTGHVMLVREAPVLMESKKPVIPGTQQYRVVIIDSSASGHGPTDTRAKPEGGFTGGIGSGTIRLYADASGEIEGYTWSNTTSSPYYTGPARDLVAGRLKFTDW</sequence>
<accession>A0A402CX11</accession>